<dbReference type="Proteomes" id="UP001597478">
    <property type="component" value="Unassembled WGS sequence"/>
</dbReference>
<evidence type="ECO:0000313" key="1">
    <source>
        <dbReference type="EMBL" id="MFD2798976.1"/>
    </source>
</evidence>
<sequence length="84" mass="8035">MSTVALAASTIPATARGPLGPLAEGDAGADVITPVVVTGIGLIGTTDVATIGGVASSVVGPAIEVREHASVTELVSARSRAISG</sequence>
<protein>
    <submittedName>
        <fullName evidence="1">Uncharacterized protein</fullName>
    </submittedName>
</protein>
<evidence type="ECO:0000313" key="2">
    <source>
        <dbReference type="Proteomes" id="UP001597478"/>
    </source>
</evidence>
<reference evidence="2" key="1">
    <citation type="journal article" date="2019" name="Int. J. Syst. Evol. Microbiol.">
        <title>The Global Catalogue of Microorganisms (GCM) 10K type strain sequencing project: providing services to taxonomists for standard genome sequencing and annotation.</title>
        <authorList>
            <consortium name="The Broad Institute Genomics Platform"/>
            <consortium name="The Broad Institute Genome Sequencing Center for Infectious Disease"/>
            <person name="Wu L."/>
            <person name="Ma J."/>
        </authorList>
    </citation>
    <scope>NUCLEOTIDE SEQUENCE [LARGE SCALE GENOMIC DNA]</scope>
    <source>
        <strain evidence="2">IBRC-M 10906</strain>
    </source>
</reference>
<keyword evidence="2" id="KW-1185">Reference proteome</keyword>
<comment type="caution">
    <text evidence="1">The sequence shown here is derived from an EMBL/GenBank/DDBJ whole genome shotgun (WGS) entry which is preliminary data.</text>
</comment>
<accession>A0ABW5W5X4</accession>
<gene>
    <name evidence="1" type="ORF">ACFS2C_06180</name>
</gene>
<name>A0ABW5W5X4_9PSEU</name>
<dbReference type="RefSeq" id="WP_377386792.1">
    <property type="nucleotide sequence ID" value="NZ_JBHSAN010000006.1"/>
</dbReference>
<organism evidence="1 2">
    <name type="scientific">Prauserella oleivorans</name>
    <dbReference type="NCBI Taxonomy" id="1478153"/>
    <lineage>
        <taxon>Bacteria</taxon>
        <taxon>Bacillati</taxon>
        <taxon>Actinomycetota</taxon>
        <taxon>Actinomycetes</taxon>
        <taxon>Pseudonocardiales</taxon>
        <taxon>Pseudonocardiaceae</taxon>
        <taxon>Prauserella</taxon>
    </lineage>
</organism>
<dbReference type="EMBL" id="JBHUOF010000007">
    <property type="protein sequence ID" value="MFD2798976.1"/>
    <property type="molecule type" value="Genomic_DNA"/>
</dbReference>
<proteinExistence type="predicted"/>